<proteinExistence type="predicted"/>
<dbReference type="EMBL" id="RCHE01000001">
    <property type="protein sequence ID" value="RLL50366.1"/>
    <property type="molecule type" value="Genomic_DNA"/>
</dbReference>
<evidence type="ECO:0000313" key="1">
    <source>
        <dbReference type="EMBL" id="RLL50366.1"/>
    </source>
</evidence>
<protein>
    <recommendedName>
        <fullName evidence="3">Recombinase RecT</fullName>
    </recommendedName>
</protein>
<organism evidence="1 2">
    <name type="scientific">Acinetobacter cumulans</name>
    <dbReference type="NCBI Taxonomy" id="2136182"/>
    <lineage>
        <taxon>Bacteria</taxon>
        <taxon>Pseudomonadati</taxon>
        <taxon>Pseudomonadota</taxon>
        <taxon>Gammaproteobacteria</taxon>
        <taxon>Moraxellales</taxon>
        <taxon>Moraxellaceae</taxon>
        <taxon>Acinetobacter</taxon>
    </lineage>
</organism>
<accession>A0ABX9UBI8</accession>
<sequence length="336" mass="37497">MNTALATHKTNQVGFSAFDLMMDETVMARFERTAEIMAGSRMTVPKHLQGNVGDCMAIIMQAAQWQMNPYAVAQKTHMVNNVLGYEAQLVNAVITSRAPVKERLHFEWYGDWSKVNGKDDKSPTVGVRVSATLRGENAPRVIDISMAQVGPVRNSPLWAADPRQQIAYLATKRWARLYCPDVILGVYTPDEVIEREELDITPVQSTVKKHQGASGLKAQMAEREQSQETVIDMEPEFNTSALLAQITETKTLEELKALAATFPTNLGEPAQTDIKNAYGWQKYYLQLIVDLEDAADVETINIVMGERFEPNSSNLSDSQIDNINSIYERKAAELTP</sequence>
<evidence type="ECO:0008006" key="3">
    <source>
        <dbReference type="Google" id="ProtNLM"/>
    </source>
</evidence>
<keyword evidence="2" id="KW-1185">Reference proteome</keyword>
<dbReference type="InterPro" id="IPR018330">
    <property type="entry name" value="RecT_fam"/>
</dbReference>
<comment type="caution">
    <text evidence="1">The sequence shown here is derived from an EMBL/GenBank/DDBJ whole genome shotgun (WGS) entry which is preliminary data.</text>
</comment>
<dbReference type="Proteomes" id="UP000273105">
    <property type="component" value="Unassembled WGS sequence"/>
</dbReference>
<dbReference type="RefSeq" id="WP_121530737.1">
    <property type="nucleotide sequence ID" value="NZ_RCHE01000001.1"/>
</dbReference>
<dbReference type="Pfam" id="PF03837">
    <property type="entry name" value="RecT"/>
    <property type="match status" value="1"/>
</dbReference>
<evidence type="ECO:0000313" key="2">
    <source>
        <dbReference type="Proteomes" id="UP000273105"/>
    </source>
</evidence>
<reference evidence="1 2" key="1">
    <citation type="submission" date="2018-09" db="EMBL/GenBank/DDBJ databases">
        <title>The draft genome of Acinetobacter sp. strains.</title>
        <authorList>
            <person name="Qin J."/>
            <person name="Feng Y."/>
            <person name="Zong Z."/>
        </authorList>
    </citation>
    <scope>NUCLEOTIDE SEQUENCE [LARGE SCALE GENOMIC DNA]</scope>
    <source>
        <strain evidence="1 2">WCHAc060001</strain>
    </source>
</reference>
<gene>
    <name evidence="1" type="ORF">D9K79_01045</name>
</gene>
<name>A0ABX9UBI8_9GAMM</name>